<comment type="caution">
    <text evidence="10">The sequence shown here is derived from an EMBL/GenBank/DDBJ whole genome shotgun (WGS) entry which is preliminary data.</text>
</comment>
<keyword evidence="3" id="KW-0285">Flavoprotein</keyword>
<evidence type="ECO:0000256" key="3">
    <source>
        <dbReference type="ARBA" id="ARBA00022630"/>
    </source>
</evidence>
<evidence type="ECO:0000313" key="10">
    <source>
        <dbReference type="EMBL" id="PVU85704.1"/>
    </source>
</evidence>
<dbReference type="InterPro" id="IPR027477">
    <property type="entry name" value="Succ_DH/fumarate_Rdtase_cat_sf"/>
</dbReference>
<dbReference type="Pfam" id="PF00890">
    <property type="entry name" value="FAD_binding_2"/>
    <property type="match status" value="1"/>
</dbReference>
<evidence type="ECO:0000256" key="4">
    <source>
        <dbReference type="ARBA" id="ARBA00022827"/>
    </source>
</evidence>
<comment type="similarity">
    <text evidence="2">Belongs to the FAD-dependent oxidoreductase 2 family. FRD/SDH subfamily.</text>
</comment>
<dbReference type="EMBL" id="MBFT01001045">
    <property type="protein sequence ID" value="PVU85704.1"/>
    <property type="molecule type" value="Genomic_DNA"/>
</dbReference>
<dbReference type="Gene3D" id="3.90.700.10">
    <property type="entry name" value="Succinate dehydrogenase/fumarate reductase flavoprotein, catalytic domain"/>
    <property type="match status" value="1"/>
</dbReference>
<dbReference type="PANTHER" id="PTHR43400">
    <property type="entry name" value="FUMARATE REDUCTASE"/>
    <property type="match status" value="1"/>
</dbReference>
<dbReference type="STRING" id="61424.A0A2T9Y094"/>
<gene>
    <name evidence="10" type="ORF">BB559_006860</name>
</gene>
<dbReference type="InterPro" id="IPR050315">
    <property type="entry name" value="FAD-oxidoreductase_2"/>
</dbReference>
<evidence type="ECO:0000313" key="11">
    <source>
        <dbReference type="Proteomes" id="UP000245699"/>
    </source>
</evidence>
<dbReference type="Gene3D" id="3.50.50.60">
    <property type="entry name" value="FAD/NAD(P)-binding domain"/>
    <property type="match status" value="1"/>
</dbReference>
<reference evidence="10 11" key="1">
    <citation type="journal article" date="2018" name="MBio">
        <title>Comparative Genomics Reveals the Core Gene Toolbox for the Fungus-Insect Symbiosis.</title>
        <authorList>
            <person name="Wang Y."/>
            <person name="Stata M."/>
            <person name="Wang W."/>
            <person name="Stajich J.E."/>
            <person name="White M.M."/>
            <person name="Moncalvo J.M."/>
        </authorList>
    </citation>
    <scope>NUCLEOTIDE SEQUENCE [LARGE SCALE GENOMIC DNA]</scope>
    <source>
        <strain evidence="10 11">AUS-77-4</strain>
    </source>
</reference>
<dbReference type="FunFam" id="3.90.700.10:FF:000007">
    <property type="entry name" value="NADH-dependent fumarate reductase"/>
    <property type="match status" value="1"/>
</dbReference>
<evidence type="ECO:0000256" key="8">
    <source>
        <dbReference type="ARBA" id="ARBA00077246"/>
    </source>
</evidence>
<dbReference type="GO" id="GO:0016156">
    <property type="term" value="F:fumarate reductase (NADH) activity"/>
    <property type="evidence" value="ECO:0007669"/>
    <property type="project" value="UniProtKB-EC"/>
</dbReference>
<protein>
    <recommendedName>
        <fullName evidence="7">fumarate reductase (NADH)</fullName>
        <ecNumber evidence="7">1.3.1.6</ecNumber>
    </recommendedName>
    <alternativeName>
        <fullName evidence="8">NADH-dependent fumarate reductase</fullName>
    </alternativeName>
</protein>
<accession>A0A2T9Y094</accession>
<evidence type="ECO:0000256" key="7">
    <source>
        <dbReference type="ARBA" id="ARBA00067004"/>
    </source>
</evidence>
<feature type="domain" description="FAD-dependent oxidoreductase 2 FAD-binding" evidence="9">
    <location>
        <begin position="9"/>
        <end position="534"/>
    </location>
</feature>
<dbReference type="EC" id="1.3.1.6" evidence="7"/>
<evidence type="ECO:0000256" key="6">
    <source>
        <dbReference type="ARBA" id="ARBA00050832"/>
    </source>
</evidence>
<dbReference type="InterPro" id="IPR003953">
    <property type="entry name" value="FAD-dep_OxRdtase_2_FAD-bd"/>
</dbReference>
<evidence type="ECO:0000256" key="1">
    <source>
        <dbReference type="ARBA" id="ARBA00001974"/>
    </source>
</evidence>
<dbReference type="PANTHER" id="PTHR43400:SF7">
    <property type="entry name" value="FAD-DEPENDENT OXIDOREDUCTASE 2 FAD BINDING DOMAIN-CONTAINING PROTEIN"/>
    <property type="match status" value="1"/>
</dbReference>
<comment type="cofactor">
    <cofactor evidence="1">
        <name>FAD</name>
        <dbReference type="ChEBI" id="CHEBI:57692"/>
    </cofactor>
</comment>
<keyword evidence="5" id="KW-0560">Oxidoreductase</keyword>
<proteinExistence type="inferred from homology"/>
<keyword evidence="4" id="KW-0274">FAD</keyword>
<dbReference type="SUPFAM" id="SSF51905">
    <property type="entry name" value="FAD/NAD(P)-binding domain"/>
    <property type="match status" value="1"/>
</dbReference>
<sequence>MEMKDQKLVVIIGGGLAGMSSAIEAFLSASKAASSNENIMVKLLDKEPRLGGNSAKASSGINGVGTKTQVQYGVTDSIDLFSADTVKSGKGLSNQVLVNKLVGDSKDAVEWLQSFFELDLDVLAQLGGHSAKRTHRRPDLPDGRPQPVGFGITSTLSKWLTSTSEKSNGRLSIEVNSKVKKILKDENGKVNGIVYTANGTDTEVTLPVSAIILATGGFGGESGDPEHSVFLKKYASDYLGLPTTNGQFATGDGIFLGQGVGADTVDLDQVQVHPTGFVSSKDPNSKTKFLAAEALRGEGGLLLNGLGKRFVNELGTRDAVTDSIWKHCSTHTTSANALHKDNNNQSLPNKFSASRAYLVLSKEAAKKFGGGALGFYAKMGLMNKSESLEDLASSIGVNVDVLRNELLKYELAKHSLIKDPFGKSVFPASVFDTEFTPKQLDSLSKALKSEEKLEKVLESQMSEFVDKDGKSSLLNGEYYWGVITPSIHYTMGGLKFNDKAQVLNQNGAAVSGLFAAGEVTGGLHGANRLGGNSLLECVVYGREAGRQSVSYASKL</sequence>
<comment type="catalytic activity">
    <reaction evidence="6">
        <text>succinate + NAD(+) = fumarate + NADH + H(+)</text>
        <dbReference type="Rhea" id="RHEA:18281"/>
        <dbReference type="ChEBI" id="CHEBI:15378"/>
        <dbReference type="ChEBI" id="CHEBI:29806"/>
        <dbReference type="ChEBI" id="CHEBI:30031"/>
        <dbReference type="ChEBI" id="CHEBI:57540"/>
        <dbReference type="ChEBI" id="CHEBI:57945"/>
        <dbReference type="EC" id="1.3.1.6"/>
    </reaction>
</comment>
<evidence type="ECO:0000259" key="9">
    <source>
        <dbReference type="Pfam" id="PF00890"/>
    </source>
</evidence>
<dbReference type="AlphaFoldDB" id="A0A2T9Y094"/>
<keyword evidence="11" id="KW-1185">Reference proteome</keyword>
<organism evidence="10 11">
    <name type="scientific">Furculomyces boomerangus</name>
    <dbReference type="NCBI Taxonomy" id="61424"/>
    <lineage>
        <taxon>Eukaryota</taxon>
        <taxon>Fungi</taxon>
        <taxon>Fungi incertae sedis</taxon>
        <taxon>Zoopagomycota</taxon>
        <taxon>Kickxellomycotina</taxon>
        <taxon>Harpellomycetes</taxon>
        <taxon>Harpellales</taxon>
        <taxon>Harpellaceae</taxon>
        <taxon>Furculomyces</taxon>
    </lineage>
</organism>
<dbReference type="InterPro" id="IPR036188">
    <property type="entry name" value="FAD/NAD-bd_sf"/>
</dbReference>
<dbReference type="Proteomes" id="UP000245699">
    <property type="component" value="Unassembled WGS sequence"/>
</dbReference>
<dbReference type="OrthoDB" id="10252157at2759"/>
<evidence type="ECO:0000256" key="5">
    <source>
        <dbReference type="ARBA" id="ARBA00023002"/>
    </source>
</evidence>
<evidence type="ECO:0000256" key="2">
    <source>
        <dbReference type="ARBA" id="ARBA00008040"/>
    </source>
</evidence>
<dbReference type="SUPFAM" id="SSF56425">
    <property type="entry name" value="Succinate dehydrogenase/fumarate reductase flavoprotein, catalytic domain"/>
    <property type="match status" value="1"/>
</dbReference>
<name>A0A2T9Y094_9FUNG</name>